<evidence type="ECO:0000256" key="2">
    <source>
        <dbReference type="ARBA" id="ARBA00022475"/>
    </source>
</evidence>
<dbReference type="InterPro" id="IPR003838">
    <property type="entry name" value="ABC3_permease_C"/>
</dbReference>
<feature type="transmembrane region" description="Helical" evidence="7">
    <location>
        <begin position="21"/>
        <end position="39"/>
    </location>
</feature>
<sequence length="793" mass="87387">MFRNYLTMAWRNLLKHRLFSFINIAGLSLSMAVCMMIMVRTIDFFRYDTFHPHIQQTYRILSKINSTPGDSWTLASTPLPLAEELTSYDQTIAAATSLYPVSATLSGGVEEIPLQGAFTQPSFFDVFGFSLLYGNTNSTLSYPYSIVLSQKVAVKIFGDVNPLGKTITLKNLGEFMITGVLNEPPGKSHFEFDAYLSSSTVSSLEKLGHLPKKSDTWDSFELGYTYAVLQPQATASSLRRVLEEIGNSVAQNANEKERFAFMFQSVASITPSWDRLNNDIARGGSWGKIITEVGIALIILVSATFNYTNLSIARSLSRTREVGIRKLAGARRGQIFFQYILEAILIALGAFCFAQVMLGFILEFKPFNDGYEFVPSIALDWQIAACFLVFAFVVGILAGSLPAWILSSFRPIKMLQNVGSQRIMGGLTFRKTLLVFQFSLSLLVMIFLNAFYRQFSFLASGDNGFQKDNRLSIPINPKDQSIFKTSLDAQSTVEKIAATSQGFGYRALSEIAVEGQSPQKVTLTNYFGDAGVIPVFGLTLVAGSNFSETAEQSGDQVLINEAAIKVLGFKTSGEAVGKFLRADDSVSLQVAGVLQDFYHEGLGNAIRPMAIRCKPDGYALLTMAVLPSKKTAALRDLEKTWKNIYPQHPFVYHWLDSTLEELHSQRATVSLLGFLAFTTLCIAALGLLGLVVYTVETRRKEISIRRIIGARIGSIISLLSKGYVKLLALAGAIALPLGYLLSEFFLMNFANRVTVGIGSLLLCFGTLLLLGMVLIIPQTYRASVENPAENLRE</sequence>
<evidence type="ECO:0000313" key="10">
    <source>
        <dbReference type="EMBL" id="SHG96072.1"/>
    </source>
</evidence>
<evidence type="ECO:0000256" key="3">
    <source>
        <dbReference type="ARBA" id="ARBA00022692"/>
    </source>
</evidence>
<keyword evidence="11" id="KW-1185">Reference proteome</keyword>
<feature type="domain" description="MacB-like periplasmic core" evidence="9">
    <location>
        <begin position="443"/>
        <end position="599"/>
    </location>
</feature>
<proteinExistence type="inferred from homology"/>
<feature type="transmembrane region" description="Helical" evidence="7">
    <location>
        <begin position="723"/>
        <end position="741"/>
    </location>
</feature>
<feature type="transmembrane region" description="Helical" evidence="7">
    <location>
        <begin position="753"/>
        <end position="776"/>
    </location>
</feature>
<feature type="domain" description="MacB-like periplasmic core" evidence="9">
    <location>
        <begin position="20"/>
        <end position="243"/>
    </location>
</feature>
<dbReference type="RefSeq" id="WP_073134334.1">
    <property type="nucleotide sequence ID" value="NZ_FQWQ01000001.1"/>
</dbReference>
<comment type="similarity">
    <text evidence="6">Belongs to the ABC-4 integral membrane protein family.</text>
</comment>
<evidence type="ECO:0000259" key="9">
    <source>
        <dbReference type="Pfam" id="PF12704"/>
    </source>
</evidence>
<keyword evidence="5 7" id="KW-0472">Membrane</keyword>
<dbReference type="STRING" id="947013.SAMN04488109_2646"/>
<feature type="transmembrane region" description="Helical" evidence="7">
    <location>
        <begin position="336"/>
        <end position="361"/>
    </location>
</feature>
<dbReference type="GO" id="GO:0022857">
    <property type="term" value="F:transmembrane transporter activity"/>
    <property type="evidence" value="ECO:0007669"/>
    <property type="project" value="TreeGrafter"/>
</dbReference>
<dbReference type="GO" id="GO:0005886">
    <property type="term" value="C:plasma membrane"/>
    <property type="evidence" value="ECO:0007669"/>
    <property type="project" value="UniProtKB-SubCell"/>
</dbReference>
<evidence type="ECO:0000256" key="1">
    <source>
        <dbReference type="ARBA" id="ARBA00004651"/>
    </source>
</evidence>
<dbReference type="PANTHER" id="PTHR30572">
    <property type="entry name" value="MEMBRANE COMPONENT OF TRANSPORTER-RELATED"/>
    <property type="match status" value="1"/>
</dbReference>
<reference evidence="10 11" key="1">
    <citation type="submission" date="2016-11" db="EMBL/GenBank/DDBJ databases">
        <authorList>
            <person name="Jaros S."/>
            <person name="Januszkiewicz K."/>
            <person name="Wedrychowicz H."/>
        </authorList>
    </citation>
    <scope>NUCLEOTIDE SEQUENCE [LARGE SCALE GENOMIC DNA]</scope>
    <source>
        <strain evidence="10 11">DSM 24574</strain>
    </source>
</reference>
<evidence type="ECO:0000256" key="7">
    <source>
        <dbReference type="SAM" id="Phobius"/>
    </source>
</evidence>
<evidence type="ECO:0000256" key="4">
    <source>
        <dbReference type="ARBA" id="ARBA00022989"/>
    </source>
</evidence>
<feature type="domain" description="ABC3 transporter permease C-terminal" evidence="8">
    <location>
        <begin position="674"/>
        <end position="786"/>
    </location>
</feature>
<feature type="transmembrane region" description="Helical" evidence="7">
    <location>
        <begin position="295"/>
        <end position="316"/>
    </location>
</feature>
<dbReference type="AlphaFoldDB" id="A0A1M5P2R8"/>
<keyword evidence="3 7" id="KW-0812">Transmembrane</keyword>
<feature type="domain" description="ABC3 transporter permease C-terminal" evidence="8">
    <location>
        <begin position="295"/>
        <end position="408"/>
    </location>
</feature>
<dbReference type="InterPro" id="IPR050250">
    <property type="entry name" value="Macrolide_Exporter_MacB"/>
</dbReference>
<dbReference type="EMBL" id="FQWQ01000001">
    <property type="protein sequence ID" value="SHG96072.1"/>
    <property type="molecule type" value="Genomic_DNA"/>
</dbReference>
<gene>
    <name evidence="10" type="ORF">SAMN04488109_2646</name>
</gene>
<evidence type="ECO:0000256" key="5">
    <source>
        <dbReference type="ARBA" id="ARBA00023136"/>
    </source>
</evidence>
<feature type="transmembrane region" description="Helical" evidence="7">
    <location>
        <begin position="671"/>
        <end position="695"/>
    </location>
</feature>
<dbReference type="Pfam" id="PF12704">
    <property type="entry name" value="MacB_PCD"/>
    <property type="match status" value="2"/>
</dbReference>
<dbReference type="Proteomes" id="UP000184212">
    <property type="component" value="Unassembled WGS sequence"/>
</dbReference>
<name>A0A1M5P2R8_9BACT</name>
<comment type="subcellular location">
    <subcellularLocation>
        <location evidence="1">Cell membrane</location>
        <topology evidence="1">Multi-pass membrane protein</topology>
    </subcellularLocation>
</comment>
<keyword evidence="2" id="KW-1003">Cell membrane</keyword>
<feature type="transmembrane region" description="Helical" evidence="7">
    <location>
        <begin position="432"/>
        <end position="452"/>
    </location>
</feature>
<protein>
    <submittedName>
        <fullName evidence="10">Putative ABC transport system permease protein</fullName>
    </submittedName>
</protein>
<organism evidence="10 11">
    <name type="scientific">Chryseolinea serpens</name>
    <dbReference type="NCBI Taxonomy" id="947013"/>
    <lineage>
        <taxon>Bacteria</taxon>
        <taxon>Pseudomonadati</taxon>
        <taxon>Bacteroidota</taxon>
        <taxon>Cytophagia</taxon>
        <taxon>Cytophagales</taxon>
        <taxon>Fulvivirgaceae</taxon>
        <taxon>Chryseolinea</taxon>
    </lineage>
</organism>
<evidence type="ECO:0000256" key="6">
    <source>
        <dbReference type="ARBA" id="ARBA00038076"/>
    </source>
</evidence>
<evidence type="ECO:0000259" key="8">
    <source>
        <dbReference type="Pfam" id="PF02687"/>
    </source>
</evidence>
<dbReference type="PANTHER" id="PTHR30572:SF4">
    <property type="entry name" value="ABC TRANSPORTER PERMEASE YTRF"/>
    <property type="match status" value="1"/>
</dbReference>
<dbReference type="InterPro" id="IPR025857">
    <property type="entry name" value="MacB_PCD"/>
</dbReference>
<keyword evidence="4 7" id="KW-1133">Transmembrane helix</keyword>
<feature type="transmembrane region" description="Helical" evidence="7">
    <location>
        <begin position="381"/>
        <end position="406"/>
    </location>
</feature>
<evidence type="ECO:0000313" key="11">
    <source>
        <dbReference type="Proteomes" id="UP000184212"/>
    </source>
</evidence>
<dbReference type="OrthoDB" id="5933722at2"/>
<accession>A0A1M5P2R8</accession>
<dbReference type="Pfam" id="PF02687">
    <property type="entry name" value="FtsX"/>
    <property type="match status" value="2"/>
</dbReference>